<evidence type="ECO:0000259" key="2">
    <source>
        <dbReference type="Pfam" id="PF00975"/>
    </source>
</evidence>
<proteinExistence type="inferred from homology"/>
<dbReference type="PANTHER" id="PTHR11487">
    <property type="entry name" value="THIOESTERASE"/>
    <property type="match status" value="1"/>
</dbReference>
<evidence type="ECO:0000313" key="3">
    <source>
        <dbReference type="EMBL" id="KFE71860.1"/>
    </source>
</evidence>
<dbReference type="SUPFAM" id="SSF53474">
    <property type="entry name" value="alpha/beta-Hydrolases"/>
    <property type="match status" value="1"/>
</dbReference>
<evidence type="ECO:0000256" key="1">
    <source>
        <dbReference type="ARBA" id="ARBA00007169"/>
    </source>
</evidence>
<organism evidence="3 4">
    <name type="scientific">Hyalangium minutum</name>
    <dbReference type="NCBI Taxonomy" id="394096"/>
    <lineage>
        <taxon>Bacteria</taxon>
        <taxon>Pseudomonadati</taxon>
        <taxon>Myxococcota</taxon>
        <taxon>Myxococcia</taxon>
        <taxon>Myxococcales</taxon>
        <taxon>Cystobacterineae</taxon>
        <taxon>Archangiaceae</taxon>
        <taxon>Hyalangium</taxon>
    </lineage>
</organism>
<dbReference type="InterPro" id="IPR012223">
    <property type="entry name" value="TEII"/>
</dbReference>
<dbReference type="PANTHER" id="PTHR11487:SF0">
    <property type="entry name" value="S-ACYL FATTY ACID SYNTHASE THIOESTERASE, MEDIUM CHAIN"/>
    <property type="match status" value="1"/>
</dbReference>
<dbReference type="Proteomes" id="UP000028725">
    <property type="component" value="Unassembled WGS sequence"/>
</dbReference>
<protein>
    <submittedName>
        <fullName evidence="3">Thioesterase</fullName>
    </submittedName>
</protein>
<keyword evidence="4" id="KW-1185">Reference proteome</keyword>
<name>A0A085WVZ7_9BACT</name>
<dbReference type="Gene3D" id="3.40.50.1820">
    <property type="entry name" value="alpha/beta hydrolase"/>
    <property type="match status" value="1"/>
</dbReference>
<gene>
    <name evidence="3" type="ORF">DB31_0121</name>
</gene>
<feature type="domain" description="Thioesterase" evidence="2">
    <location>
        <begin position="3"/>
        <end position="204"/>
    </location>
</feature>
<comment type="caution">
    <text evidence="3">The sequence shown here is derived from an EMBL/GenBank/DDBJ whole genome shotgun (WGS) entry which is preliminary data.</text>
</comment>
<sequence length="212" mass="23356">MPPHVELCAVDAPGRGSRWGDKRIDSATALIDALLPALRPLMDVPLALFGHSLGALVAFELARRLRQLQLPGPAHLIVSGSPAPRVRPIPRPLSALPDEPFREEVRKLGGSPPEVLAHREMMEMLTPVLRNDFAMFERYRYTPEPPLGCPLTAWGGKDDPDTPEPALEAWREETQQVFSARVFPGGHFFLFQEGPRYADELIRALSGGAQGT</sequence>
<dbReference type="EMBL" id="JMCB01000001">
    <property type="protein sequence ID" value="KFE71860.1"/>
    <property type="molecule type" value="Genomic_DNA"/>
</dbReference>
<dbReference type="InterPro" id="IPR001031">
    <property type="entry name" value="Thioesterase"/>
</dbReference>
<reference evidence="3 4" key="1">
    <citation type="submission" date="2014-04" db="EMBL/GenBank/DDBJ databases">
        <title>Genome assembly of Hyalangium minutum DSM 14724.</title>
        <authorList>
            <person name="Sharma G."/>
            <person name="Subramanian S."/>
        </authorList>
    </citation>
    <scope>NUCLEOTIDE SEQUENCE [LARGE SCALE GENOMIC DNA]</scope>
    <source>
        <strain evidence="3 4">DSM 14724</strain>
    </source>
</reference>
<dbReference type="Pfam" id="PF00975">
    <property type="entry name" value="Thioesterase"/>
    <property type="match status" value="1"/>
</dbReference>
<dbReference type="InterPro" id="IPR029058">
    <property type="entry name" value="AB_hydrolase_fold"/>
</dbReference>
<dbReference type="STRING" id="394096.DB31_0121"/>
<accession>A0A085WVZ7</accession>
<comment type="similarity">
    <text evidence="1">Belongs to the thioesterase family.</text>
</comment>
<dbReference type="GO" id="GO:0008610">
    <property type="term" value="P:lipid biosynthetic process"/>
    <property type="evidence" value="ECO:0007669"/>
    <property type="project" value="TreeGrafter"/>
</dbReference>
<dbReference type="AlphaFoldDB" id="A0A085WVZ7"/>
<evidence type="ECO:0000313" key="4">
    <source>
        <dbReference type="Proteomes" id="UP000028725"/>
    </source>
</evidence>